<dbReference type="Gene3D" id="3.20.20.140">
    <property type="entry name" value="Metal-dependent hydrolases"/>
    <property type="match status" value="1"/>
</dbReference>
<reference evidence="6" key="1">
    <citation type="journal article" date="2011" name="Genome Res.">
        <title>Phylogeny-wide analysis of social amoeba genomes highlights ancient origins for complex intercellular communication.</title>
        <authorList>
            <person name="Heidel A.J."/>
            <person name="Lawal H.M."/>
            <person name="Felder M."/>
            <person name="Schilde C."/>
            <person name="Helps N.R."/>
            <person name="Tunggal B."/>
            <person name="Rivero F."/>
            <person name="John U."/>
            <person name="Schleicher M."/>
            <person name="Eichinger L."/>
            <person name="Platzer M."/>
            <person name="Noegel A.A."/>
            <person name="Schaap P."/>
            <person name="Gloeckner G."/>
        </authorList>
    </citation>
    <scope>NUCLEOTIDE SEQUENCE [LARGE SCALE GENOMIC DNA]</scope>
    <source>
        <strain evidence="6">SH3</strain>
    </source>
</reference>
<evidence type="ECO:0000256" key="1">
    <source>
        <dbReference type="ARBA" id="ARBA00009275"/>
    </source>
</evidence>
<dbReference type="GO" id="GO:0046872">
    <property type="term" value="F:metal ion binding"/>
    <property type="evidence" value="ECO:0007669"/>
    <property type="project" value="UniProtKB-KW"/>
</dbReference>
<keyword evidence="2" id="KW-0540">Nuclease</keyword>
<evidence type="ECO:0000313" key="5">
    <source>
        <dbReference type="EMBL" id="EGG15545.1"/>
    </source>
</evidence>
<dbReference type="CDD" id="cd01310">
    <property type="entry name" value="TatD_DNAse"/>
    <property type="match status" value="1"/>
</dbReference>
<dbReference type="GO" id="GO:0008296">
    <property type="term" value="F:3'-5'-DNA exonuclease activity"/>
    <property type="evidence" value="ECO:0007669"/>
    <property type="project" value="TreeGrafter"/>
</dbReference>
<dbReference type="GO" id="GO:0005829">
    <property type="term" value="C:cytosol"/>
    <property type="evidence" value="ECO:0007669"/>
    <property type="project" value="TreeGrafter"/>
</dbReference>
<gene>
    <name evidence="5" type="ORF">DFA_10387</name>
</gene>
<dbReference type="RefSeq" id="XP_004354287.1">
    <property type="nucleotide sequence ID" value="XM_004354235.1"/>
</dbReference>
<sequence length="522" mass="59815">MGNIKSKTLPNYCLYKILEHLVNEKTSSFRWRLSLASISKDVMTLDHLSKLHLLQLHTVPGGSIASQEFVYAFKAYYCANRTITNLKLDFQFPSDCDETTSLYRVFRDKPELKRLSINLNTNHPETLDPLQLNANLYKLEIMDLHKDTNLSNTLDPLVNTLEHLSVPTSSHSVYRFITTSTVLYQLRIGRSTQVSDLIESLRLTKSPLTILTLDVLTYNAMGLSLKLLKTIKCIPTLQLYTTTPAIYHEHDKTYDMFKGIYHGKSKHDKDLDDILSRAWNVGMDRIMITSGRLSDVKEAIAIIDHYNSGVSGEQHKNRLFTTIGVHPTRCTEIETYPGGSEAYFKELIELANNNKDKIVAVGEFGLDYDRLEFCPKETQIKYFELQFQLAQATNLPLFLHLRNAFDDFINVIEKYRHTFKFGVVHSFDGNEEQVKKITEMGLHIGINGCSLKTEDNLNSMASIPSDRLLIETDAPWCDVRKTHAGHKYITTQFDTVKKEKWQPGKCVQARNEPCNIIFLMKE</sequence>
<dbReference type="PANTHER" id="PTHR10060">
    <property type="entry name" value="TATD FAMILY DEOXYRIBONUCLEASE"/>
    <property type="match status" value="1"/>
</dbReference>
<evidence type="ECO:0000313" key="6">
    <source>
        <dbReference type="Proteomes" id="UP000007797"/>
    </source>
</evidence>
<protein>
    <submittedName>
        <fullName evidence="5">Deoxyribonuclease</fullName>
    </submittedName>
</protein>
<dbReference type="KEGG" id="dfa:DFA_10387"/>
<dbReference type="AlphaFoldDB" id="F4QA26"/>
<dbReference type="InterPro" id="IPR050891">
    <property type="entry name" value="TatD-type_Hydrolase"/>
</dbReference>
<name>F4QA26_CACFS</name>
<dbReference type="PANTHER" id="PTHR10060:SF15">
    <property type="entry name" value="DEOXYRIBONUCLEASE TATDN1"/>
    <property type="match status" value="1"/>
</dbReference>
<evidence type="ECO:0000256" key="3">
    <source>
        <dbReference type="ARBA" id="ARBA00022723"/>
    </source>
</evidence>
<dbReference type="EMBL" id="GL883026">
    <property type="protein sequence ID" value="EGG15545.1"/>
    <property type="molecule type" value="Genomic_DNA"/>
</dbReference>
<dbReference type="PROSITE" id="PS01090">
    <property type="entry name" value="TATD_2"/>
    <property type="match status" value="1"/>
</dbReference>
<keyword evidence="6" id="KW-1185">Reference proteome</keyword>
<dbReference type="SUPFAM" id="SSF51556">
    <property type="entry name" value="Metallo-dependent hydrolases"/>
    <property type="match status" value="1"/>
</dbReference>
<dbReference type="Proteomes" id="UP000007797">
    <property type="component" value="Unassembled WGS sequence"/>
</dbReference>
<keyword evidence="3" id="KW-0479">Metal-binding</keyword>
<dbReference type="InterPro" id="IPR018228">
    <property type="entry name" value="DNase_TatD-rel_CS"/>
</dbReference>
<keyword evidence="4" id="KW-0378">Hydrolase</keyword>
<evidence type="ECO:0000256" key="4">
    <source>
        <dbReference type="ARBA" id="ARBA00022801"/>
    </source>
</evidence>
<dbReference type="InterPro" id="IPR032466">
    <property type="entry name" value="Metal_Hydrolase"/>
</dbReference>
<dbReference type="OrthoDB" id="6079689at2759"/>
<proteinExistence type="inferred from homology"/>
<comment type="similarity">
    <text evidence="1">Belongs to the metallo-dependent hydrolases superfamily. TatD-type hydrolase family.</text>
</comment>
<dbReference type="GeneID" id="14867778"/>
<evidence type="ECO:0000256" key="2">
    <source>
        <dbReference type="ARBA" id="ARBA00022722"/>
    </source>
</evidence>
<organism evidence="5 6">
    <name type="scientific">Cavenderia fasciculata</name>
    <name type="common">Slime mold</name>
    <name type="synonym">Dictyostelium fasciculatum</name>
    <dbReference type="NCBI Taxonomy" id="261658"/>
    <lineage>
        <taxon>Eukaryota</taxon>
        <taxon>Amoebozoa</taxon>
        <taxon>Evosea</taxon>
        <taxon>Eumycetozoa</taxon>
        <taxon>Dictyostelia</taxon>
        <taxon>Acytosteliales</taxon>
        <taxon>Cavenderiaceae</taxon>
        <taxon>Cavenderia</taxon>
    </lineage>
</organism>
<dbReference type="Pfam" id="PF01026">
    <property type="entry name" value="TatD_DNase"/>
    <property type="match status" value="1"/>
</dbReference>
<dbReference type="InterPro" id="IPR001130">
    <property type="entry name" value="TatD-like"/>
</dbReference>
<accession>F4QA26</accession>